<protein>
    <submittedName>
        <fullName evidence="1">Uncharacterized protein</fullName>
    </submittedName>
</protein>
<organism evidence="1 2">
    <name type="scientific">Termitidicoccus mucosus</name>
    <dbReference type="NCBI Taxonomy" id="1184151"/>
    <lineage>
        <taxon>Bacteria</taxon>
        <taxon>Pseudomonadati</taxon>
        <taxon>Verrucomicrobiota</taxon>
        <taxon>Opitutia</taxon>
        <taxon>Opitutales</taxon>
        <taxon>Opitutaceae</taxon>
        <taxon>Termitidicoccus</taxon>
    </lineage>
</organism>
<evidence type="ECO:0000313" key="1">
    <source>
        <dbReference type="EMBL" id="OAM90853.1"/>
    </source>
</evidence>
<accession>A0A178ILT2</accession>
<keyword evidence="2" id="KW-1185">Reference proteome</keyword>
<comment type="caution">
    <text evidence="1">The sequence shown here is derived from an EMBL/GenBank/DDBJ whole genome shotgun (WGS) entry which is preliminary data.</text>
</comment>
<sequence length="420" mass="46483">MILSIVVNVVLFVGFEAGYISIKKSSVDGTPPKHKDSNVFSSEAAKATKALLTTDDMTALRDTLRTLGLPDDVAREIVKARIASRHTARLREIGYAALEAARQPYWRPKRNYTGGLLGYSSEQNQEMRDINREVENEVTQLFGTDKASASVSKYAFLPPEKSMQLSELESDYLDLKIRASIEMAGFGMPGDEEKLKLIDKENERDKLALLTPEEKEADELRNSSTARRMKDNLAGFDMSEEEYKAIFALRHALDEKFYDSIAWRVAALGGGLSELRKARDEEQKSVEARIKDMLGDARYAEYVRGQRQDYQSLIAAAERFNLGADTVAQTYQVRNDTASEAKRISDDAILSNDQKNAAYAALAEQASAQIKSALGDDVGDAYINNALAWLKNLPKGGNVKIDAKGNISVSQPKPASPPKK</sequence>
<dbReference type="EMBL" id="LRRQ01000046">
    <property type="protein sequence ID" value="OAM90853.1"/>
    <property type="molecule type" value="Genomic_DNA"/>
</dbReference>
<dbReference type="Proteomes" id="UP000078486">
    <property type="component" value="Unassembled WGS sequence"/>
</dbReference>
<proteinExistence type="predicted"/>
<gene>
    <name evidence="1" type="ORF">AW736_05990</name>
</gene>
<name>A0A178ILT2_9BACT</name>
<reference evidence="1 2" key="1">
    <citation type="submission" date="2016-01" db="EMBL/GenBank/DDBJ databases">
        <title>High potential of lignocellulose degradation of a new Verrucomicrobia species.</title>
        <authorList>
            <person name="Wang Y."/>
            <person name="Shi Y."/>
            <person name="Qiu Z."/>
            <person name="Liu S."/>
            <person name="Yang H."/>
        </authorList>
    </citation>
    <scope>NUCLEOTIDE SEQUENCE [LARGE SCALE GENOMIC DNA]</scope>
    <source>
        <strain evidence="1 2">TSB47</strain>
    </source>
</reference>
<dbReference type="AlphaFoldDB" id="A0A178ILT2"/>
<evidence type="ECO:0000313" key="2">
    <source>
        <dbReference type="Proteomes" id="UP000078486"/>
    </source>
</evidence>